<dbReference type="PaxDb" id="411461-DORFOR_02265"/>
<proteinExistence type="predicted"/>
<dbReference type="Proteomes" id="UP000005359">
    <property type="component" value="Unassembled WGS sequence"/>
</dbReference>
<gene>
    <name evidence="1" type="ORF">DORFOR_02265</name>
</gene>
<sequence length="67" mass="7997">MQNSLIFYQLYQIDAGSISTTCVHFDLKYLLHFLSIFTPNLLHFKNLLRYFTVFYDTFPLKKNVCNP</sequence>
<reference evidence="1 2" key="1">
    <citation type="submission" date="2007-10" db="EMBL/GenBank/DDBJ databases">
        <title>Draft genome sequence of Dorea formicigenerans(ATCC 27755).</title>
        <authorList>
            <person name="Sudarsanam P."/>
            <person name="Ley R."/>
            <person name="Guruge J."/>
            <person name="Turnbaugh P.J."/>
            <person name="Mahowald M."/>
            <person name="Liep D."/>
            <person name="Gordon J."/>
        </authorList>
    </citation>
    <scope>NUCLEOTIDE SEQUENCE [LARGE SCALE GENOMIC DNA]</scope>
    <source>
        <strain evidence="1 2">ATCC 27755</strain>
    </source>
</reference>
<dbReference type="AlphaFoldDB" id="B0G7L0"/>
<name>B0G7L0_9FIRM</name>
<protein>
    <submittedName>
        <fullName evidence="1">Uncharacterized protein</fullName>
    </submittedName>
</protein>
<accession>B0G7L0</accession>
<evidence type="ECO:0000313" key="1">
    <source>
        <dbReference type="EMBL" id="EDR45664.1"/>
    </source>
</evidence>
<dbReference type="EMBL" id="AAXA02000015">
    <property type="protein sequence ID" value="EDR45664.1"/>
    <property type="molecule type" value="Genomic_DNA"/>
</dbReference>
<evidence type="ECO:0000313" key="2">
    <source>
        <dbReference type="Proteomes" id="UP000005359"/>
    </source>
</evidence>
<organism evidence="1 2">
    <name type="scientific">Dorea formicigenerans ATCC 27755</name>
    <dbReference type="NCBI Taxonomy" id="411461"/>
    <lineage>
        <taxon>Bacteria</taxon>
        <taxon>Bacillati</taxon>
        <taxon>Bacillota</taxon>
        <taxon>Clostridia</taxon>
        <taxon>Lachnospirales</taxon>
        <taxon>Lachnospiraceae</taxon>
        <taxon>Dorea</taxon>
    </lineage>
</organism>
<reference evidence="1 2" key="2">
    <citation type="submission" date="2007-10" db="EMBL/GenBank/DDBJ databases">
        <authorList>
            <person name="Fulton L."/>
            <person name="Clifton S."/>
            <person name="Fulton B."/>
            <person name="Xu J."/>
            <person name="Minx P."/>
            <person name="Pepin K.H."/>
            <person name="Johnson M."/>
            <person name="Thiruvilangam P."/>
            <person name="Bhonagiri V."/>
            <person name="Nash W.E."/>
            <person name="Wang C."/>
            <person name="Mardis E.R."/>
            <person name="Wilson R.K."/>
        </authorList>
    </citation>
    <scope>NUCLEOTIDE SEQUENCE [LARGE SCALE GENOMIC DNA]</scope>
    <source>
        <strain evidence="1 2">ATCC 27755</strain>
    </source>
</reference>
<comment type="caution">
    <text evidence="1">The sequence shown here is derived from an EMBL/GenBank/DDBJ whole genome shotgun (WGS) entry which is preliminary data.</text>
</comment>